<accession>A0A1I9SA11</accession>
<evidence type="ECO:0000313" key="1">
    <source>
        <dbReference type="EMBL" id="AOZ63617.1"/>
    </source>
</evidence>
<reference evidence="2" key="1">
    <citation type="submission" date="2016-08" db="EMBL/GenBank/DDBJ databases">
        <authorList>
            <person name="Seilhamer J.J."/>
        </authorList>
    </citation>
    <scope>NUCLEOTIDE SEQUENCE [LARGE SCALE GENOMIC DNA]</scope>
</reference>
<gene>
    <name evidence="1" type="ORF">SEA_WEASELS2_27</name>
</gene>
<dbReference type="EMBL" id="KX774321">
    <property type="protein sequence ID" value="AOZ63617.1"/>
    <property type="molecule type" value="Genomic_DNA"/>
</dbReference>
<evidence type="ECO:0000313" key="2">
    <source>
        <dbReference type="Proteomes" id="UP000224902"/>
    </source>
</evidence>
<protein>
    <submittedName>
        <fullName evidence="1">Uncharacterized protein</fullName>
    </submittedName>
</protein>
<proteinExistence type="predicted"/>
<dbReference type="Proteomes" id="UP000224902">
    <property type="component" value="Segment"/>
</dbReference>
<name>A0A1I9SA11_9CAUD</name>
<organism evidence="1 2">
    <name type="scientific">Rhodococcus phage Weasels2</name>
    <dbReference type="NCBI Taxonomy" id="1897437"/>
    <lineage>
        <taxon>Viruses</taxon>
        <taxon>Duplodnaviria</taxon>
        <taxon>Heunggongvirae</taxon>
        <taxon>Uroviricota</taxon>
        <taxon>Caudoviricetes</taxon>
        <taxon>Weaselvirus</taxon>
        <taxon>Weaselvirus weasel</taxon>
    </lineage>
</organism>
<sequence length="60" mass="7007">MNLEQMDFSNVQCTACGNVGYLRIEFRWELTGPVVDREAPMTKWPWMVCEFCLSECKGKQ</sequence>
<keyword evidence="2" id="KW-1185">Reference proteome</keyword>